<proteinExistence type="predicted"/>
<accession>A0A2U9C459</accession>
<dbReference type="Proteomes" id="UP000246464">
    <property type="component" value="Chromosome 12"/>
</dbReference>
<keyword evidence="2" id="KW-1185">Reference proteome</keyword>
<protein>
    <submittedName>
        <fullName evidence="1">Uncharacterized protein</fullName>
    </submittedName>
</protein>
<reference evidence="1 2" key="1">
    <citation type="submission" date="2017-12" db="EMBL/GenBank/DDBJ databases">
        <title>Integrating genomic resources of turbot (Scophthalmus maximus) in depth evaluation of genetic and physical mapping variation across individuals.</title>
        <authorList>
            <person name="Martinez P."/>
        </authorList>
    </citation>
    <scope>NUCLEOTIDE SEQUENCE [LARGE SCALE GENOMIC DNA]</scope>
</reference>
<gene>
    <name evidence="1" type="ORF">SMAX5B_022532</name>
</gene>
<sequence>MQQKVCAEFEPSPLRSLRASERNRIYGSKHNFSCKYLDGYWQRRSPPFMILGNALLRNVSINWNNRIMRRRSGAADGPPC</sequence>
<name>A0A2U9C459_SCOMX</name>
<evidence type="ECO:0000313" key="1">
    <source>
        <dbReference type="EMBL" id="AWP10810.1"/>
    </source>
</evidence>
<dbReference type="EMBL" id="CP026254">
    <property type="protein sequence ID" value="AWP10810.1"/>
    <property type="molecule type" value="Genomic_DNA"/>
</dbReference>
<dbReference type="AlphaFoldDB" id="A0A2U9C459"/>
<evidence type="ECO:0000313" key="2">
    <source>
        <dbReference type="Proteomes" id="UP000246464"/>
    </source>
</evidence>
<organism evidence="1 2">
    <name type="scientific">Scophthalmus maximus</name>
    <name type="common">Turbot</name>
    <name type="synonym">Psetta maxima</name>
    <dbReference type="NCBI Taxonomy" id="52904"/>
    <lineage>
        <taxon>Eukaryota</taxon>
        <taxon>Metazoa</taxon>
        <taxon>Chordata</taxon>
        <taxon>Craniata</taxon>
        <taxon>Vertebrata</taxon>
        <taxon>Euteleostomi</taxon>
        <taxon>Actinopterygii</taxon>
        <taxon>Neopterygii</taxon>
        <taxon>Teleostei</taxon>
        <taxon>Neoteleostei</taxon>
        <taxon>Acanthomorphata</taxon>
        <taxon>Carangaria</taxon>
        <taxon>Pleuronectiformes</taxon>
        <taxon>Pleuronectoidei</taxon>
        <taxon>Scophthalmidae</taxon>
        <taxon>Scophthalmus</taxon>
    </lineage>
</organism>